<accession>A0A670ZAA1</accession>
<evidence type="ECO:0000313" key="2">
    <source>
        <dbReference type="Proteomes" id="UP000472273"/>
    </source>
</evidence>
<organism evidence="1 2">
    <name type="scientific">Pseudonaja textilis</name>
    <name type="common">Eastern brown snake</name>
    <dbReference type="NCBI Taxonomy" id="8673"/>
    <lineage>
        <taxon>Eukaryota</taxon>
        <taxon>Metazoa</taxon>
        <taxon>Chordata</taxon>
        <taxon>Craniata</taxon>
        <taxon>Vertebrata</taxon>
        <taxon>Euteleostomi</taxon>
        <taxon>Lepidosauria</taxon>
        <taxon>Squamata</taxon>
        <taxon>Bifurcata</taxon>
        <taxon>Unidentata</taxon>
        <taxon>Episquamata</taxon>
        <taxon>Toxicofera</taxon>
        <taxon>Serpentes</taxon>
        <taxon>Colubroidea</taxon>
        <taxon>Elapidae</taxon>
        <taxon>Hydrophiinae</taxon>
        <taxon>Pseudonaja</taxon>
    </lineage>
</organism>
<keyword evidence="2" id="KW-1185">Reference proteome</keyword>
<evidence type="ECO:0000313" key="1">
    <source>
        <dbReference type="Ensembl" id="ENSPTXP00000020685.1"/>
    </source>
</evidence>
<protein>
    <submittedName>
        <fullName evidence="1">Uncharacterized protein</fullName>
    </submittedName>
</protein>
<dbReference type="Ensembl" id="ENSPTXT00000021320.1">
    <property type="protein sequence ID" value="ENSPTXP00000020685.1"/>
    <property type="gene ID" value="ENSPTXG00000014306.1"/>
</dbReference>
<name>A0A670ZAA1_PSETE</name>
<dbReference type="Proteomes" id="UP000472273">
    <property type="component" value="Unplaced"/>
</dbReference>
<reference evidence="1" key="2">
    <citation type="submission" date="2025-09" db="UniProtKB">
        <authorList>
            <consortium name="Ensembl"/>
        </authorList>
    </citation>
    <scope>IDENTIFICATION</scope>
</reference>
<sequence length="61" mass="6466">MTSPKGTGSREACLLPFSAPALFSLSTPASATGHVCSNWHRLICKYAKDIGFIKVRGNAAE</sequence>
<reference evidence="1" key="1">
    <citation type="submission" date="2025-08" db="UniProtKB">
        <authorList>
            <consortium name="Ensembl"/>
        </authorList>
    </citation>
    <scope>IDENTIFICATION</scope>
</reference>
<proteinExistence type="predicted"/>
<dbReference type="AlphaFoldDB" id="A0A670ZAA1"/>